<evidence type="ECO:0000256" key="6">
    <source>
        <dbReference type="SAM" id="Phobius"/>
    </source>
</evidence>
<dbReference type="InterPro" id="IPR036938">
    <property type="entry name" value="PAP2/HPO_sf"/>
</dbReference>
<dbReference type="InterPro" id="IPR043216">
    <property type="entry name" value="PAP-like"/>
</dbReference>
<organism evidence="8 9">
    <name type="scientific">Holothuria leucospilota</name>
    <name type="common">Black long sea cucumber</name>
    <name type="synonym">Mertensiothuria leucospilota</name>
    <dbReference type="NCBI Taxonomy" id="206669"/>
    <lineage>
        <taxon>Eukaryota</taxon>
        <taxon>Metazoa</taxon>
        <taxon>Echinodermata</taxon>
        <taxon>Eleutherozoa</taxon>
        <taxon>Echinozoa</taxon>
        <taxon>Holothuroidea</taxon>
        <taxon>Aspidochirotacea</taxon>
        <taxon>Aspidochirotida</taxon>
        <taxon>Holothuriidae</taxon>
        <taxon>Holothuria</taxon>
    </lineage>
</organism>
<comment type="similarity">
    <text evidence="2">Belongs to the PA-phosphatase related phosphoesterase family.</text>
</comment>
<dbReference type="GO" id="GO:0008195">
    <property type="term" value="F:phosphatidate phosphatase activity"/>
    <property type="evidence" value="ECO:0007669"/>
    <property type="project" value="TreeGrafter"/>
</dbReference>
<evidence type="ECO:0000256" key="5">
    <source>
        <dbReference type="ARBA" id="ARBA00023136"/>
    </source>
</evidence>
<feature type="domain" description="Phosphatidic acid phosphatase type 2/haloperoxidase" evidence="7">
    <location>
        <begin position="90"/>
        <end position="228"/>
    </location>
</feature>
<sequence>MAASKLSFLESVYVEIFLRMCLFGWFQYTQEMEPFHRVIQPEEWWLYKNPRTESYVSTNLLYIIIILIPVAVILLVSFLRRDSLDMGQAILACSLGMLLTGFITNTVKVMVGRPRPDFFFRCFPDGIPTKDYTCKGDTTAIIEGRKSFPSGHSSWVFSAFGFVSLYLAGKLHTFEGKHRGHSWRLLTSLVPLMTALTVAISRTMDYHHHWQDVTVGSLLGLLCAYVSYYQYYPPLHHADCDKPLIWAPAAIIHRTYSDSRIAQGTRSSWPLEDTKRDTIPLLEVKEM</sequence>
<reference evidence="8" key="1">
    <citation type="submission" date="2021-10" db="EMBL/GenBank/DDBJ databases">
        <title>Tropical sea cucumber genome reveals ecological adaptation and Cuvierian tubules defense mechanism.</title>
        <authorList>
            <person name="Chen T."/>
        </authorList>
    </citation>
    <scope>NUCLEOTIDE SEQUENCE</scope>
    <source>
        <strain evidence="8">Nanhai2018</strain>
        <tissue evidence="8">Muscle</tissue>
    </source>
</reference>
<feature type="transmembrane region" description="Helical" evidence="6">
    <location>
        <begin position="213"/>
        <end position="232"/>
    </location>
</feature>
<keyword evidence="4 6" id="KW-1133">Transmembrane helix</keyword>
<feature type="transmembrane region" description="Helical" evidence="6">
    <location>
        <begin position="154"/>
        <end position="171"/>
    </location>
</feature>
<protein>
    <submittedName>
        <fullName evidence="8">Phospholipid phosphatase 4</fullName>
    </submittedName>
</protein>
<evidence type="ECO:0000256" key="2">
    <source>
        <dbReference type="ARBA" id="ARBA00008816"/>
    </source>
</evidence>
<dbReference type="CDD" id="cd03390">
    <property type="entry name" value="PAP2_containing_1_like"/>
    <property type="match status" value="1"/>
</dbReference>
<dbReference type="Proteomes" id="UP001152320">
    <property type="component" value="Chromosome 17"/>
</dbReference>
<keyword evidence="3 6" id="KW-0812">Transmembrane</keyword>
<dbReference type="Pfam" id="PF01569">
    <property type="entry name" value="PAP2"/>
    <property type="match status" value="1"/>
</dbReference>
<feature type="transmembrane region" description="Helical" evidence="6">
    <location>
        <begin position="91"/>
        <end position="111"/>
    </location>
</feature>
<dbReference type="InterPro" id="IPR000326">
    <property type="entry name" value="PAP2/HPO"/>
</dbReference>
<feature type="transmembrane region" description="Helical" evidence="6">
    <location>
        <begin position="12"/>
        <end position="28"/>
    </location>
</feature>
<feature type="transmembrane region" description="Helical" evidence="6">
    <location>
        <begin position="60"/>
        <end position="79"/>
    </location>
</feature>
<evidence type="ECO:0000256" key="1">
    <source>
        <dbReference type="ARBA" id="ARBA00004141"/>
    </source>
</evidence>
<proteinExistence type="inferred from homology"/>
<evidence type="ECO:0000256" key="4">
    <source>
        <dbReference type="ARBA" id="ARBA00022989"/>
    </source>
</evidence>
<feature type="transmembrane region" description="Helical" evidence="6">
    <location>
        <begin position="183"/>
        <end position="201"/>
    </location>
</feature>
<evidence type="ECO:0000313" key="8">
    <source>
        <dbReference type="EMBL" id="KAJ8025354.1"/>
    </source>
</evidence>
<name>A0A9Q1BHE8_HOLLE</name>
<comment type="caution">
    <text evidence="8">The sequence shown here is derived from an EMBL/GenBank/DDBJ whole genome shotgun (WGS) entry which is preliminary data.</text>
</comment>
<dbReference type="SMART" id="SM00014">
    <property type="entry name" value="acidPPc"/>
    <property type="match status" value="1"/>
</dbReference>
<keyword evidence="5 6" id="KW-0472">Membrane</keyword>
<accession>A0A9Q1BHE8</accession>
<evidence type="ECO:0000259" key="7">
    <source>
        <dbReference type="SMART" id="SM00014"/>
    </source>
</evidence>
<dbReference type="GO" id="GO:0016020">
    <property type="term" value="C:membrane"/>
    <property type="evidence" value="ECO:0007669"/>
    <property type="project" value="UniProtKB-SubCell"/>
</dbReference>
<gene>
    <name evidence="8" type="ORF">HOLleu_32891</name>
</gene>
<comment type="subcellular location">
    <subcellularLocation>
        <location evidence="1">Membrane</location>
        <topology evidence="1">Multi-pass membrane protein</topology>
    </subcellularLocation>
</comment>
<dbReference type="PANTHER" id="PTHR10165:SF35">
    <property type="entry name" value="RE23632P"/>
    <property type="match status" value="1"/>
</dbReference>
<dbReference type="GO" id="GO:0006644">
    <property type="term" value="P:phospholipid metabolic process"/>
    <property type="evidence" value="ECO:0007669"/>
    <property type="project" value="InterPro"/>
</dbReference>
<dbReference type="AlphaFoldDB" id="A0A9Q1BHE8"/>
<dbReference type="EMBL" id="JAIZAY010000017">
    <property type="protein sequence ID" value="KAJ8025354.1"/>
    <property type="molecule type" value="Genomic_DNA"/>
</dbReference>
<dbReference type="SUPFAM" id="SSF48317">
    <property type="entry name" value="Acid phosphatase/Vanadium-dependent haloperoxidase"/>
    <property type="match status" value="1"/>
</dbReference>
<keyword evidence="9" id="KW-1185">Reference proteome</keyword>
<evidence type="ECO:0000256" key="3">
    <source>
        <dbReference type="ARBA" id="ARBA00022692"/>
    </source>
</evidence>
<dbReference type="OrthoDB" id="10030083at2759"/>
<evidence type="ECO:0000313" key="9">
    <source>
        <dbReference type="Proteomes" id="UP001152320"/>
    </source>
</evidence>
<dbReference type="PANTHER" id="PTHR10165">
    <property type="entry name" value="LIPID PHOSPHATE PHOSPHATASE"/>
    <property type="match status" value="1"/>
</dbReference>
<dbReference type="GO" id="GO:0046839">
    <property type="term" value="P:phospholipid dephosphorylation"/>
    <property type="evidence" value="ECO:0007669"/>
    <property type="project" value="TreeGrafter"/>
</dbReference>
<dbReference type="Gene3D" id="1.20.144.10">
    <property type="entry name" value="Phosphatidic acid phosphatase type 2/haloperoxidase"/>
    <property type="match status" value="1"/>
</dbReference>